<name>A0A7X0SGU7_9BACL</name>
<dbReference type="CDD" id="cd00090">
    <property type="entry name" value="HTH_ARSR"/>
    <property type="match status" value="1"/>
</dbReference>
<dbReference type="InterPro" id="IPR016943">
    <property type="entry name" value="UCP030050_HTH"/>
</dbReference>
<dbReference type="Pfam" id="PF01022">
    <property type="entry name" value="HTH_5"/>
    <property type="match status" value="1"/>
</dbReference>
<dbReference type="SMART" id="SM00418">
    <property type="entry name" value="HTH_ARSR"/>
    <property type="match status" value="1"/>
</dbReference>
<evidence type="ECO:0000313" key="4">
    <source>
        <dbReference type="Proteomes" id="UP000564644"/>
    </source>
</evidence>
<dbReference type="InterPro" id="IPR011991">
    <property type="entry name" value="ArsR-like_HTH"/>
</dbReference>
<keyword evidence="4" id="KW-1185">Reference proteome</keyword>
<proteinExistence type="predicted"/>
<dbReference type="InterPro" id="IPR001845">
    <property type="entry name" value="HTH_ArsR_DNA-bd_dom"/>
</dbReference>
<dbReference type="PIRSF" id="PIRSF030050">
    <property type="entry name" value="UCP030050_HTH"/>
    <property type="match status" value="1"/>
</dbReference>
<dbReference type="GO" id="GO:0003700">
    <property type="term" value="F:DNA-binding transcription factor activity"/>
    <property type="evidence" value="ECO:0007669"/>
    <property type="project" value="InterPro"/>
</dbReference>
<sequence length="311" mass="35191">MNLDVSERSLPFYEAMASGVRLQLIQLLAKQPMNIRELAEAVGLSSAIMTMHVKKLEKAGIVRTDMLPGRGGLQKVCSLAIEQAEIVFPNKMENIREYHESFIPVGHYTDFSVEPTCGLATGEKVIGELDDPRYFLDAERFQAKILWFSEGFVEYKIPNFLLSTENPKELLISMEISSEAPLTDQRWPSDISFCLNQVKLGTWTSPGDFGDKRGKYNPPWWPDDINQYGLLKHLTITRDGTRLDGKPLSDVTLEQIGVRDKQWTFRISCDKDAGHIGGVTLFGKGFGNYNQDIVLRLYYEKAVPASETFRE</sequence>
<evidence type="ECO:0000313" key="3">
    <source>
        <dbReference type="EMBL" id="MBB6729721.1"/>
    </source>
</evidence>
<dbReference type="AlphaFoldDB" id="A0A7X0SGU7"/>
<dbReference type="RefSeq" id="WP_185127384.1">
    <property type="nucleotide sequence ID" value="NZ_JACJVO010000002.1"/>
</dbReference>
<reference evidence="3 4" key="1">
    <citation type="submission" date="2020-08" db="EMBL/GenBank/DDBJ databases">
        <title>Cohnella phylogeny.</title>
        <authorList>
            <person name="Dunlap C."/>
        </authorList>
    </citation>
    <scope>NUCLEOTIDE SEQUENCE [LARGE SCALE GENOMIC DNA]</scope>
    <source>
        <strain evidence="3 4">CBP 2801</strain>
    </source>
</reference>
<evidence type="ECO:0000259" key="2">
    <source>
        <dbReference type="SMART" id="SM00418"/>
    </source>
</evidence>
<evidence type="ECO:0000256" key="1">
    <source>
        <dbReference type="ARBA" id="ARBA00023125"/>
    </source>
</evidence>
<dbReference type="InterPro" id="IPR036388">
    <property type="entry name" value="WH-like_DNA-bd_sf"/>
</dbReference>
<gene>
    <name evidence="3" type="ORF">H7C18_02275</name>
</gene>
<dbReference type="InterPro" id="IPR036390">
    <property type="entry name" value="WH_DNA-bd_sf"/>
</dbReference>
<dbReference type="EMBL" id="JACJVO010000002">
    <property type="protein sequence ID" value="MBB6729721.1"/>
    <property type="molecule type" value="Genomic_DNA"/>
</dbReference>
<protein>
    <submittedName>
        <fullName evidence="3">ArsR family transcriptional regulator</fullName>
    </submittedName>
</protein>
<dbReference type="Gene3D" id="1.10.10.10">
    <property type="entry name" value="Winged helix-like DNA-binding domain superfamily/Winged helix DNA-binding domain"/>
    <property type="match status" value="1"/>
</dbReference>
<organism evidence="3 4">
    <name type="scientific">Cohnella zeiphila</name>
    <dbReference type="NCBI Taxonomy" id="2761120"/>
    <lineage>
        <taxon>Bacteria</taxon>
        <taxon>Bacillati</taxon>
        <taxon>Bacillota</taxon>
        <taxon>Bacilli</taxon>
        <taxon>Bacillales</taxon>
        <taxon>Paenibacillaceae</taxon>
        <taxon>Cohnella</taxon>
    </lineage>
</organism>
<keyword evidence="1" id="KW-0238">DNA-binding</keyword>
<dbReference type="Proteomes" id="UP000564644">
    <property type="component" value="Unassembled WGS sequence"/>
</dbReference>
<dbReference type="SUPFAM" id="SSF46785">
    <property type="entry name" value="Winged helix' DNA-binding domain"/>
    <property type="match status" value="1"/>
</dbReference>
<comment type="caution">
    <text evidence="3">The sequence shown here is derived from an EMBL/GenBank/DDBJ whole genome shotgun (WGS) entry which is preliminary data.</text>
</comment>
<feature type="domain" description="HTH arsR-type" evidence="2">
    <location>
        <begin position="11"/>
        <end position="93"/>
    </location>
</feature>
<dbReference type="GO" id="GO:0003677">
    <property type="term" value="F:DNA binding"/>
    <property type="evidence" value="ECO:0007669"/>
    <property type="project" value="UniProtKB-KW"/>
</dbReference>
<accession>A0A7X0SGU7</accession>